<organism evidence="2 3">
    <name type="scientific">Marssonina brunnea f. sp. multigermtubi (strain MB_m1)</name>
    <name type="common">Marssonina leaf spot fungus</name>
    <dbReference type="NCBI Taxonomy" id="1072389"/>
    <lineage>
        <taxon>Eukaryota</taxon>
        <taxon>Fungi</taxon>
        <taxon>Dikarya</taxon>
        <taxon>Ascomycota</taxon>
        <taxon>Pezizomycotina</taxon>
        <taxon>Leotiomycetes</taxon>
        <taxon>Helotiales</taxon>
        <taxon>Drepanopezizaceae</taxon>
        <taxon>Drepanopeziza</taxon>
    </lineage>
</organism>
<sequence length="193" mass="21515">MQSIPVSICYAFLLLSLAIHDVPMAQAVFAIVLSIADPFGPQDWYPLMYLLILEGIMLFQDQDSTELPEIILWGVDGRAILAEDEGMDMANGQGDENDDGKDGDAGRGFLGGEFEDKLCAAIEMPRELIAVTARFIEDSTSTPMLSSFYVLGNSASQYQSICLQLISYIRWFQLDEHDKEWMDALAELEDDTK</sequence>
<evidence type="ECO:0000313" key="2">
    <source>
        <dbReference type="EMBL" id="EKD19403.1"/>
    </source>
</evidence>
<evidence type="ECO:0000313" key="3">
    <source>
        <dbReference type="Proteomes" id="UP000006753"/>
    </source>
</evidence>
<dbReference type="OrthoDB" id="10389278at2759"/>
<accession>K1XEQ8</accession>
<dbReference type="HOGENOM" id="CLU_1409055_0_0_1"/>
<evidence type="ECO:0000256" key="1">
    <source>
        <dbReference type="SAM" id="SignalP"/>
    </source>
</evidence>
<dbReference type="InParanoid" id="K1XEQ8"/>
<keyword evidence="1" id="KW-0732">Signal</keyword>
<dbReference type="Proteomes" id="UP000006753">
    <property type="component" value="Unassembled WGS sequence"/>
</dbReference>
<proteinExistence type="predicted"/>
<protein>
    <submittedName>
        <fullName evidence="2">Uncharacterized protein</fullName>
    </submittedName>
</protein>
<dbReference type="KEGG" id="mbe:MBM_02640"/>
<gene>
    <name evidence="2" type="ORF">MBM_02640</name>
</gene>
<reference evidence="2 3" key="1">
    <citation type="journal article" date="2012" name="BMC Genomics">
        <title>Sequencing the genome of Marssonina brunnea reveals fungus-poplar co-evolution.</title>
        <authorList>
            <person name="Zhu S."/>
            <person name="Cao Y.-Z."/>
            <person name="Jiang C."/>
            <person name="Tan B.-Y."/>
            <person name="Wang Z."/>
            <person name="Feng S."/>
            <person name="Zhang L."/>
            <person name="Su X.-H."/>
            <person name="Brejova B."/>
            <person name="Vinar T."/>
            <person name="Xu M."/>
            <person name="Wang M.-X."/>
            <person name="Zhang S.-G."/>
            <person name="Huang M.-R."/>
            <person name="Wu R."/>
            <person name="Zhou Y."/>
        </authorList>
    </citation>
    <scope>NUCLEOTIDE SEQUENCE [LARGE SCALE GENOMIC DNA]</scope>
    <source>
        <strain evidence="2 3">MB_m1</strain>
    </source>
</reference>
<feature type="signal peptide" evidence="1">
    <location>
        <begin position="1"/>
        <end position="27"/>
    </location>
</feature>
<dbReference type="EMBL" id="JH921431">
    <property type="protein sequence ID" value="EKD19403.1"/>
    <property type="molecule type" value="Genomic_DNA"/>
</dbReference>
<name>K1XEQ8_MARBU</name>
<dbReference type="GeneID" id="18758575"/>
<keyword evidence="3" id="KW-1185">Reference proteome</keyword>
<feature type="chain" id="PRO_5003853323" evidence="1">
    <location>
        <begin position="28"/>
        <end position="193"/>
    </location>
</feature>
<dbReference type="AlphaFoldDB" id="K1XEQ8"/>